<evidence type="ECO:0000259" key="1">
    <source>
        <dbReference type="Pfam" id="PF14028"/>
    </source>
</evidence>
<reference evidence="2 3" key="1">
    <citation type="submission" date="2018-06" db="EMBL/GenBank/DDBJ databases">
        <title>Sphaerisporangium craniellae sp. nov., isolated from a marine sponge in the South China Sea.</title>
        <authorList>
            <person name="Li L."/>
        </authorList>
    </citation>
    <scope>NUCLEOTIDE SEQUENCE [LARGE SCALE GENOMIC DNA]</scope>
    <source>
        <strain evidence="2 3">LHW63015</strain>
    </source>
</reference>
<dbReference type="OrthoDB" id="4678170at2"/>
<proteinExistence type="predicted"/>
<protein>
    <submittedName>
        <fullName evidence="2">Methyltransferase</fullName>
    </submittedName>
</protein>
<comment type="caution">
    <text evidence="2">The sequence shown here is derived from an EMBL/GenBank/DDBJ whole genome shotgun (WGS) entry which is preliminary data.</text>
</comment>
<feature type="domain" description="Thiopeptide-type bacteriocin biosynthesis" evidence="1">
    <location>
        <begin position="6"/>
        <end position="249"/>
    </location>
</feature>
<evidence type="ECO:0000313" key="3">
    <source>
        <dbReference type="Proteomes" id="UP000253303"/>
    </source>
</evidence>
<keyword evidence="2" id="KW-0489">Methyltransferase</keyword>
<accession>A0A366LTL3</accession>
<dbReference type="Proteomes" id="UP000253303">
    <property type="component" value="Unassembled WGS sequence"/>
</dbReference>
<dbReference type="GO" id="GO:0008168">
    <property type="term" value="F:methyltransferase activity"/>
    <property type="evidence" value="ECO:0007669"/>
    <property type="project" value="UniProtKB-KW"/>
</dbReference>
<sequence>MGTSSWHQVNLTFPDWNHAEQSAATDLAPILAAACTDELIASWFFVRKSPCWRLRYLSQTKTATPYLRSRLATLQRRGIIVGASEVTYEPEQRAFGGVEAMRHAHALFHADSRYFLAHLTADPATAHRRELAIMLCGVLLRAAGLDWYEQGDVWARVAEHRDLPDTVPSGARCALEADVRRLMSATGSRCATPGWFDAFAAAGQDLAALAAGGRLRRGLRDVLTHHVIFAWNRHGLPAYVQAALAHRAAAIVFGPSLASGAAP</sequence>
<gene>
    <name evidence="2" type="ORF">DP939_28220</name>
</gene>
<dbReference type="EMBL" id="QMEY01000014">
    <property type="protein sequence ID" value="RBQ16940.1"/>
    <property type="molecule type" value="Genomic_DNA"/>
</dbReference>
<dbReference type="AlphaFoldDB" id="A0A366LTL3"/>
<name>A0A366LTL3_9ACTN</name>
<dbReference type="GO" id="GO:0032259">
    <property type="term" value="P:methylation"/>
    <property type="evidence" value="ECO:0007669"/>
    <property type="project" value="UniProtKB-KW"/>
</dbReference>
<organism evidence="2 3">
    <name type="scientific">Spongiactinospora rosea</name>
    <dbReference type="NCBI Taxonomy" id="2248750"/>
    <lineage>
        <taxon>Bacteria</taxon>
        <taxon>Bacillati</taxon>
        <taxon>Actinomycetota</taxon>
        <taxon>Actinomycetes</taxon>
        <taxon>Streptosporangiales</taxon>
        <taxon>Streptosporangiaceae</taxon>
        <taxon>Spongiactinospora</taxon>
    </lineage>
</organism>
<dbReference type="RefSeq" id="WP_113983802.1">
    <property type="nucleotide sequence ID" value="NZ_QMEY01000014.1"/>
</dbReference>
<dbReference type="Pfam" id="PF14028">
    <property type="entry name" value="Lant_dehydr_C"/>
    <property type="match status" value="1"/>
</dbReference>
<dbReference type="InterPro" id="IPR023809">
    <property type="entry name" value="Thiopep_bacteriocin_synth_dom"/>
</dbReference>
<keyword evidence="2" id="KW-0808">Transferase</keyword>
<keyword evidence="3" id="KW-1185">Reference proteome</keyword>
<evidence type="ECO:0000313" key="2">
    <source>
        <dbReference type="EMBL" id="RBQ16940.1"/>
    </source>
</evidence>
<dbReference type="NCBIfam" id="TIGR03891">
    <property type="entry name" value="thiopep_ocin"/>
    <property type="match status" value="1"/>
</dbReference>